<accession>A0A0N5AVG7</accession>
<evidence type="ECO:0000313" key="3">
    <source>
        <dbReference type="WBParaSite" id="SMUV_0000888501-mRNA-1"/>
    </source>
</evidence>
<evidence type="ECO:0000256" key="1">
    <source>
        <dbReference type="SAM" id="MobiDB-lite"/>
    </source>
</evidence>
<dbReference type="Proteomes" id="UP000046393">
    <property type="component" value="Unplaced"/>
</dbReference>
<proteinExistence type="predicted"/>
<feature type="region of interest" description="Disordered" evidence="1">
    <location>
        <begin position="1126"/>
        <end position="1149"/>
    </location>
</feature>
<feature type="compositionally biased region" description="Low complexity" evidence="1">
    <location>
        <begin position="417"/>
        <end position="428"/>
    </location>
</feature>
<feature type="compositionally biased region" description="Polar residues" evidence="1">
    <location>
        <begin position="1033"/>
        <end position="1044"/>
    </location>
</feature>
<reference evidence="3" key="1">
    <citation type="submission" date="2017-02" db="UniProtKB">
        <authorList>
            <consortium name="WormBaseParasite"/>
        </authorList>
    </citation>
    <scope>IDENTIFICATION</scope>
</reference>
<feature type="region of interest" description="Disordered" evidence="1">
    <location>
        <begin position="349"/>
        <end position="374"/>
    </location>
</feature>
<feature type="compositionally biased region" description="Low complexity" evidence="1">
    <location>
        <begin position="487"/>
        <end position="498"/>
    </location>
</feature>
<feature type="region of interest" description="Disordered" evidence="1">
    <location>
        <begin position="485"/>
        <end position="514"/>
    </location>
</feature>
<organism evidence="2 3">
    <name type="scientific">Syphacia muris</name>
    <dbReference type="NCBI Taxonomy" id="451379"/>
    <lineage>
        <taxon>Eukaryota</taxon>
        <taxon>Metazoa</taxon>
        <taxon>Ecdysozoa</taxon>
        <taxon>Nematoda</taxon>
        <taxon>Chromadorea</taxon>
        <taxon>Rhabditida</taxon>
        <taxon>Spirurina</taxon>
        <taxon>Oxyuridomorpha</taxon>
        <taxon>Oxyuroidea</taxon>
        <taxon>Oxyuridae</taxon>
        <taxon>Syphacia</taxon>
    </lineage>
</organism>
<feature type="compositionally biased region" description="Low complexity" evidence="1">
    <location>
        <begin position="131"/>
        <end position="142"/>
    </location>
</feature>
<protein>
    <submittedName>
        <fullName evidence="3">INCENP_ARK-bind domain-containing protein</fullName>
    </submittedName>
</protein>
<sequence length="1250" mass="140930">MVKDTINDSLNRQYSSLSCIYSVEDEVRSQQSPKQQGRSYNQFHTDRFQISLSIPIQTLLGRHSSLIDISKATRSSHRIIDSVMSSMSLQNFSSKNVDKNDVITAEEEEHLEGETSSVNPSNYCSKKNLTSHQQQESSSCSEVIRSHEDDENENSSSSGTPNTYFPSFSLLRYDNKSAEDHGSATSSSLSPNLFIFDYTKNNIIRDYQSSKNKFTNDSLKNLLQQTSLSPTSSKLNQSPQMHSCSEEISNKIQQTNNLDGSYISDGNLKAHNTSGKVEVKNINDTHKSKETQKTAMTYESKDADFQDFEDLKNTGQITLQCHSRNEMPFVVLSDYIHINETTEAPKFANDLRKSSESSAAHRSTAADSQNAEDSEYAVQVSLQCQSRIEMPFVPLANSVNINDTIKAFRKFEEASESAEGSSKSNKSETVYQSTPADSEKTKDSEVAEQATLKCQTCIEMPFVPLANSVNINDTIKAFRKFEEASESAEGSSKSNKSETVYQSTPADSEKTKDSEVAEQATLKCQTCIEMPFVPLKSLVRINDTVKVAENCENTMNSNTSRSNSILSEKSQEDGKYAISNFLLPSEYITKELSKNTATSKFVLKKDYREHSEDMQPDVVKYDTPEKLNICSVQADSAKIASDAYVDDQHIYDSVAEDNLYEDDEHIYELPAEEDILPEDSLVATTLNQVIGKQCSSSHTFKRDKDPETAAYNKACKEVEASELYADDENAYETIDDYSDKSSEFKDTKEKVEYQYEVPRSSQKIDITKLTAVELANKILEKVRGSNQKSKHRTAADAMAKNKFVDINGEVKQSVTVEQSASSFSKPMLGEGCMEQSIKSGEQPESNTVYDEQKVEYDEVANEIADDDDDKHVYYTIVSTPTQPLLHEPVRKAPEIPLPGNHSSEKNNHAEEPENDVEKENPNSGNVLIMNVYEDPVEVTPIAKDEKIKWEEGLSSSVIRKMSRRNKWIPLDEEDEELQERIKQYRAKPHFLPLEKESDDFYERSRSQWQANKNKNDERPKKLFLSNAAVKTEPISTAPESPQRTEVQRPIRLSLKLKAATASETSVVTDTIKSYNELSIPSVSSQPSLGMYAPPKTYIRQPYSAPPTENKVVDKFFPAEKLGREAEPTNRHHYLGPKSLPRDKRSPPSPHHHYIPQPFLNFNKPFWKTNASVPSSQKKPDSVKHCLQYYSVCFLLEANEAELQLFEARAFAKQVGAYASDAVLFSVDFEIFSFPSLRLSVNYYHVLLHQH</sequence>
<feature type="region of interest" description="Disordered" evidence="1">
    <location>
        <begin position="884"/>
        <end position="923"/>
    </location>
</feature>
<feature type="compositionally biased region" description="Polar residues" evidence="1">
    <location>
        <begin position="356"/>
        <end position="369"/>
    </location>
</feature>
<feature type="compositionally biased region" description="Basic and acidic residues" evidence="1">
    <location>
        <begin position="902"/>
        <end position="920"/>
    </location>
</feature>
<feature type="region of interest" description="Disordered" evidence="1">
    <location>
        <begin position="107"/>
        <end position="163"/>
    </location>
</feature>
<dbReference type="WBParaSite" id="SMUV_0000888501-mRNA-1">
    <property type="protein sequence ID" value="SMUV_0000888501-mRNA-1"/>
    <property type="gene ID" value="SMUV_0000888501"/>
</dbReference>
<feature type="region of interest" description="Disordered" evidence="1">
    <location>
        <begin position="415"/>
        <end position="444"/>
    </location>
</feature>
<name>A0A0N5AVG7_9BILA</name>
<keyword evidence="2" id="KW-1185">Reference proteome</keyword>
<evidence type="ECO:0000313" key="2">
    <source>
        <dbReference type="Proteomes" id="UP000046393"/>
    </source>
</evidence>
<dbReference type="AlphaFoldDB" id="A0A0N5AVG7"/>
<feature type="compositionally biased region" description="Polar residues" evidence="1">
    <location>
        <begin position="115"/>
        <end position="130"/>
    </location>
</feature>
<feature type="region of interest" description="Disordered" evidence="1">
    <location>
        <begin position="1002"/>
        <end position="1047"/>
    </location>
</feature>